<keyword evidence="4" id="KW-0862">Zinc</keyword>
<dbReference type="GO" id="GO:0042393">
    <property type="term" value="F:histone binding"/>
    <property type="evidence" value="ECO:0007669"/>
    <property type="project" value="TreeGrafter"/>
</dbReference>
<proteinExistence type="predicted"/>
<evidence type="ECO:0000313" key="11">
    <source>
        <dbReference type="WBParaSite" id="Hba_17535"/>
    </source>
</evidence>
<dbReference type="GO" id="GO:0008270">
    <property type="term" value="F:zinc ion binding"/>
    <property type="evidence" value="ECO:0007669"/>
    <property type="project" value="UniProtKB-KW"/>
</dbReference>
<dbReference type="PROSITE" id="PS50016">
    <property type="entry name" value="ZF_PHD_2"/>
    <property type="match status" value="1"/>
</dbReference>
<comment type="subcellular location">
    <subcellularLocation>
        <location evidence="1">Nucleus</location>
    </subcellularLocation>
</comment>
<protein>
    <submittedName>
        <fullName evidence="11">PHD-type domain-containing protein</fullName>
    </submittedName>
</protein>
<feature type="coiled-coil region" evidence="7">
    <location>
        <begin position="568"/>
        <end position="602"/>
    </location>
</feature>
<keyword evidence="2" id="KW-0479">Metal-binding</keyword>
<evidence type="ECO:0000256" key="6">
    <source>
        <dbReference type="PROSITE-ProRule" id="PRU00146"/>
    </source>
</evidence>
<dbReference type="InterPro" id="IPR047174">
    <property type="entry name" value="BAZ1B"/>
</dbReference>
<keyword evidence="3 6" id="KW-0863">Zinc-finger</keyword>
<feature type="domain" description="PHD-type" evidence="9">
    <location>
        <begin position="822"/>
        <end position="871"/>
    </location>
</feature>
<dbReference type="AlphaFoldDB" id="A0A1I7XJ38"/>
<dbReference type="SMART" id="SM00249">
    <property type="entry name" value="PHD"/>
    <property type="match status" value="1"/>
</dbReference>
<dbReference type="Pfam" id="PF15613">
    <property type="entry name" value="WSD"/>
    <property type="match status" value="1"/>
</dbReference>
<keyword evidence="5" id="KW-0539">Nucleus</keyword>
<dbReference type="PANTHER" id="PTHR46802:SF1">
    <property type="entry name" value="TYROSINE-PROTEIN KINASE BAZ1B"/>
    <property type="match status" value="1"/>
</dbReference>
<dbReference type="Proteomes" id="UP000095283">
    <property type="component" value="Unplaced"/>
</dbReference>
<evidence type="ECO:0000256" key="3">
    <source>
        <dbReference type="ARBA" id="ARBA00022771"/>
    </source>
</evidence>
<dbReference type="GO" id="GO:0006974">
    <property type="term" value="P:DNA damage response"/>
    <property type="evidence" value="ECO:0007669"/>
    <property type="project" value="TreeGrafter"/>
</dbReference>
<dbReference type="InterPro" id="IPR019787">
    <property type="entry name" value="Znf_PHD-finger"/>
</dbReference>
<evidence type="ECO:0000313" key="10">
    <source>
        <dbReference type="Proteomes" id="UP000095283"/>
    </source>
</evidence>
<dbReference type="CDD" id="cd15489">
    <property type="entry name" value="PHD_SF"/>
    <property type="match status" value="1"/>
</dbReference>
<keyword evidence="7" id="KW-0175">Coiled coil</keyword>
<feature type="compositionally biased region" description="Basic and acidic residues" evidence="8">
    <location>
        <begin position="879"/>
        <end position="897"/>
    </location>
</feature>
<dbReference type="SUPFAM" id="SSF57903">
    <property type="entry name" value="FYVE/PHD zinc finger"/>
    <property type="match status" value="1"/>
</dbReference>
<dbReference type="GO" id="GO:0140801">
    <property type="term" value="F:histone H2AXY142 kinase activity"/>
    <property type="evidence" value="ECO:0007669"/>
    <property type="project" value="InterPro"/>
</dbReference>
<reference evidence="11" key="1">
    <citation type="submission" date="2016-11" db="UniProtKB">
        <authorList>
            <consortium name="WormBaseParasite"/>
        </authorList>
    </citation>
    <scope>IDENTIFICATION</scope>
</reference>
<evidence type="ECO:0000256" key="5">
    <source>
        <dbReference type="ARBA" id="ARBA00023242"/>
    </source>
</evidence>
<dbReference type="InterPro" id="IPR028941">
    <property type="entry name" value="WHIM2_dom"/>
</dbReference>
<feature type="compositionally biased region" description="Basic residues" evidence="8">
    <location>
        <begin position="110"/>
        <end position="126"/>
    </location>
</feature>
<evidence type="ECO:0000256" key="2">
    <source>
        <dbReference type="ARBA" id="ARBA00022723"/>
    </source>
</evidence>
<dbReference type="InterPro" id="IPR011011">
    <property type="entry name" value="Znf_FYVE_PHD"/>
</dbReference>
<evidence type="ECO:0000256" key="1">
    <source>
        <dbReference type="ARBA" id="ARBA00004123"/>
    </source>
</evidence>
<feature type="region of interest" description="Disordered" evidence="8">
    <location>
        <begin position="417"/>
        <end position="442"/>
    </location>
</feature>
<dbReference type="WBParaSite" id="Hba_17535">
    <property type="protein sequence ID" value="Hba_17535"/>
    <property type="gene ID" value="Hba_17535"/>
</dbReference>
<evidence type="ECO:0000256" key="4">
    <source>
        <dbReference type="ARBA" id="ARBA00022833"/>
    </source>
</evidence>
<feature type="region of interest" description="Disordered" evidence="8">
    <location>
        <begin position="69"/>
        <end position="138"/>
    </location>
</feature>
<organism evidence="10 11">
    <name type="scientific">Heterorhabditis bacteriophora</name>
    <name type="common">Entomopathogenic nematode worm</name>
    <dbReference type="NCBI Taxonomy" id="37862"/>
    <lineage>
        <taxon>Eukaryota</taxon>
        <taxon>Metazoa</taxon>
        <taxon>Ecdysozoa</taxon>
        <taxon>Nematoda</taxon>
        <taxon>Chromadorea</taxon>
        <taxon>Rhabditida</taxon>
        <taxon>Rhabditina</taxon>
        <taxon>Rhabditomorpha</taxon>
        <taxon>Strongyloidea</taxon>
        <taxon>Heterorhabditidae</taxon>
        <taxon>Heterorhabditis</taxon>
    </lineage>
</organism>
<dbReference type="InterPro" id="IPR001965">
    <property type="entry name" value="Znf_PHD"/>
</dbReference>
<dbReference type="GO" id="GO:0090535">
    <property type="term" value="C:WICH complex"/>
    <property type="evidence" value="ECO:0007669"/>
    <property type="project" value="InterPro"/>
</dbReference>
<sequence length="1010" mass="117174">MDRRRYEISEDDIRALIQLIASRQSGKPWQVEVDENYKKEYGIKDKLAPIFCSGVRKVSKSRSLAMVVNTSNRDEEKNASNSDSDSDAPLITFINSGERRSGLPPTSKKIEKKKKENQKKAKKEVKTKKEKDSSVRHNLKKFVVTGTSSPVAPSDGETIINSPFMTPQKRSEKRFISANMKLSEAWRKRDHQEFMSAAAWAAKVLSGVQIEKIDCELHRFVVRKVYDKVKDQEAMKKMPSKEARREFKEKMNEQRKDIYKKMEAKVRAYFSQKVFMEDLSITNGVVLPCPGRAVAISYRESVIFSECLMLTQFISSQKKFIDCDIKISAGQLLDALNDGYVGFIKYTSKVFGSFLRVLLQDVEYKNISHLNTRIRELAIDDNAVSELCRALLIGRTDLGDERDYLKLRRRHKVVNSTEEDASSLTETEHDEEGQNDRESPDGILDMSQLEMQEESKLLLDRFSAEKELWELSPEDQLLIARHLLYRILDLESYKVETTFPFCISRDYISQDGWTEEAKSLMEKIKKQTLQIDSWREEVAELPEINSHDNDCSLPRDKARGIVEKQKQRIYLERKIDDGEDKLEELLEKLSIEKRKQTQLKRILPIGQDRHFRSYYWFPLGNSDPGLWVQDVGILNSSERWYRITEVDMLNKLVDSLSKTGIREGKLKSFIIKNMDDIVRTIDYANKERSRTPALEGDSDKDRNDFPRDPLAALKQTILMLASDLKDSYLTTIASFSTFETLLTTSDTLADVKERLAELADSIPQSAIITKLQMKKAVETGSFSWLKMERWKQRLTECQNASAVHVLRNYLDSRIDWQKSIIEKRCQTCGSRRNREAKIACHNCGRVVHYYCTRPKLSERPSIWTCMYCLRVQAKKKAEMEKTKEQIPDEDNEIGRDERDDDSEVDSDADDYFAEKECSQILEKVKATSRLYRSLQNIPVPRSSRRASLPSLQMIEDELYKYDSVHAFTTDLATFMKYAWSYLEEHNERKLSELEQLLLNLDLDTKEIKEK</sequence>
<name>A0A1I7XJ38_HETBA</name>
<keyword evidence="10" id="KW-1185">Reference proteome</keyword>
<feature type="region of interest" description="Disordered" evidence="8">
    <location>
        <begin position="879"/>
        <end position="906"/>
    </location>
</feature>
<dbReference type="InterPro" id="IPR013083">
    <property type="entry name" value="Znf_RING/FYVE/PHD"/>
</dbReference>
<evidence type="ECO:0000256" key="8">
    <source>
        <dbReference type="SAM" id="MobiDB-lite"/>
    </source>
</evidence>
<dbReference type="Pfam" id="PF00628">
    <property type="entry name" value="PHD"/>
    <property type="match status" value="1"/>
</dbReference>
<evidence type="ECO:0000256" key="7">
    <source>
        <dbReference type="SAM" id="Coils"/>
    </source>
</evidence>
<dbReference type="PANTHER" id="PTHR46802">
    <property type="entry name" value="TYROSINE-PROTEIN KINASE BAZ1B"/>
    <property type="match status" value="1"/>
</dbReference>
<accession>A0A1I7XJ38</accession>
<evidence type="ECO:0000259" key="9">
    <source>
        <dbReference type="PROSITE" id="PS50016"/>
    </source>
</evidence>
<dbReference type="Gene3D" id="3.30.40.10">
    <property type="entry name" value="Zinc/RING finger domain, C3HC4 (zinc finger)"/>
    <property type="match status" value="1"/>
</dbReference>